<proteinExistence type="predicted"/>
<dbReference type="AlphaFoldDB" id="A0A4Y6PX02"/>
<dbReference type="Proteomes" id="UP000315995">
    <property type="component" value="Chromosome"/>
</dbReference>
<reference evidence="1 2" key="1">
    <citation type="submission" date="2019-06" db="EMBL/GenBank/DDBJ databases">
        <title>Persicimonas caeni gen. nov., sp. nov., a predatory bacterium isolated from solar saltern.</title>
        <authorList>
            <person name="Wang S."/>
        </authorList>
    </citation>
    <scope>NUCLEOTIDE SEQUENCE [LARGE SCALE GENOMIC DNA]</scope>
    <source>
        <strain evidence="1 2">YN101</strain>
    </source>
</reference>
<accession>A0A4Y6PX02</accession>
<gene>
    <name evidence="1" type="ORF">FIV42_17940</name>
</gene>
<evidence type="ECO:0000313" key="2">
    <source>
        <dbReference type="Proteomes" id="UP000315995"/>
    </source>
</evidence>
<accession>A0A5B8YDN8</accession>
<evidence type="ECO:0000313" key="1">
    <source>
        <dbReference type="EMBL" id="QDG52547.1"/>
    </source>
</evidence>
<protein>
    <submittedName>
        <fullName evidence="1">Uncharacterized protein</fullName>
    </submittedName>
</protein>
<name>A0A4Y6PX02_PERCE</name>
<dbReference type="RefSeq" id="WP_141199014.1">
    <property type="nucleotide sequence ID" value="NZ_CP041186.1"/>
</dbReference>
<organism evidence="1 2">
    <name type="scientific">Persicimonas caeni</name>
    <dbReference type="NCBI Taxonomy" id="2292766"/>
    <lineage>
        <taxon>Bacteria</taxon>
        <taxon>Deltaproteobacteria</taxon>
        <taxon>Bradymonadales</taxon>
        <taxon>Bradymonadaceae</taxon>
        <taxon>Persicimonas</taxon>
    </lineage>
</organism>
<keyword evidence="2" id="KW-1185">Reference proteome</keyword>
<dbReference type="EMBL" id="CP041186">
    <property type="protein sequence ID" value="QDG52547.1"/>
    <property type="molecule type" value="Genomic_DNA"/>
</dbReference>
<sequence>MLVNEQTCLQCRVGGNAAINQEALDDFMRAQDEVDCDELSTDWCNNATVKPYVMCSANRCEVWSPQDPQGLAEQLDRSCTEDSDCAPIQSSDPEFCTRGTCECPDLAVNEAAWTKTLNASCDGSPDDTCSPDACPQGRRAVCEQNTCTLVP</sequence>